<name>A0A2S6HAQ4_9FIRM</name>
<protein>
    <submittedName>
        <fullName evidence="1">Uncharacterized protein</fullName>
    </submittedName>
</protein>
<comment type="caution">
    <text evidence="1">The sequence shown here is derived from an EMBL/GenBank/DDBJ whole genome shotgun (WGS) entry which is preliminary data.</text>
</comment>
<dbReference type="RefSeq" id="WP_104439871.1">
    <property type="nucleotide sequence ID" value="NZ_PTJA01000025.1"/>
</dbReference>
<organism evidence="1 2">
    <name type="scientific">Lacrimispora xylanisolvens</name>
    <dbReference type="NCBI Taxonomy" id="384636"/>
    <lineage>
        <taxon>Bacteria</taxon>
        <taxon>Bacillati</taxon>
        <taxon>Bacillota</taxon>
        <taxon>Clostridia</taxon>
        <taxon>Lachnospirales</taxon>
        <taxon>Lachnospiraceae</taxon>
        <taxon>Lacrimispora</taxon>
    </lineage>
</organism>
<accession>A0A2S6HAQ4</accession>
<keyword evidence="2" id="KW-1185">Reference proteome</keyword>
<proteinExistence type="predicted"/>
<dbReference type="Proteomes" id="UP000237749">
    <property type="component" value="Unassembled WGS sequence"/>
</dbReference>
<reference evidence="1 2" key="1">
    <citation type="submission" date="2018-02" db="EMBL/GenBank/DDBJ databases">
        <title>Genomic Encyclopedia of Archaeal and Bacterial Type Strains, Phase II (KMG-II): from individual species to whole genera.</title>
        <authorList>
            <person name="Goeker M."/>
        </authorList>
    </citation>
    <scope>NUCLEOTIDE SEQUENCE [LARGE SCALE GENOMIC DNA]</scope>
    <source>
        <strain evidence="1 2">DSM 3808</strain>
    </source>
</reference>
<evidence type="ECO:0000313" key="1">
    <source>
        <dbReference type="EMBL" id="PPK74506.1"/>
    </source>
</evidence>
<gene>
    <name evidence="1" type="ORF">BXY41_1258</name>
</gene>
<sequence length="109" mass="12737">MYDENYQSRLNLQQVCSFFLNGMSNKDFEEGTPEERSKKNSENLYQCLETIRKKILYANEGVLEDKKESKIKTEEIFVDVIMNSEESQDLSYEMGFRAGFILAGDIYGY</sequence>
<dbReference type="AlphaFoldDB" id="A0A2S6HAQ4"/>
<dbReference type="EMBL" id="PTJA01000025">
    <property type="protein sequence ID" value="PPK74506.1"/>
    <property type="molecule type" value="Genomic_DNA"/>
</dbReference>
<evidence type="ECO:0000313" key="2">
    <source>
        <dbReference type="Proteomes" id="UP000237749"/>
    </source>
</evidence>